<gene>
    <name evidence="1" type="ORF">ATEG_08603</name>
</gene>
<evidence type="ECO:0000313" key="2">
    <source>
        <dbReference type="Proteomes" id="UP000007963"/>
    </source>
</evidence>
<dbReference type="VEuPathDB" id="FungiDB:ATEG_08603"/>
<sequence length="185" mass="19900">MALPSSLTFTPKRLPVHSLLVLSWLPYYGDFEGQQSLEPEVKHQTINGTPTLASLPVAGYDAIQVFTSPVSINGTEITRDPTTASLPANLAGGAYVIRATVSNADDNAGHSLLLDQARWEPPAAREMAWGERRLMPKMLRCAFDLPHPPVPEKPTPGGLLAPHSGVQPFLLPESRAGFSIRTAAV</sequence>
<name>Q0CCI1_ASPTN</name>
<reference evidence="2" key="1">
    <citation type="submission" date="2005-09" db="EMBL/GenBank/DDBJ databases">
        <title>Annotation of the Aspergillus terreus NIH2624 genome.</title>
        <authorList>
            <person name="Birren B.W."/>
            <person name="Lander E.S."/>
            <person name="Galagan J.E."/>
            <person name="Nusbaum C."/>
            <person name="Devon K."/>
            <person name="Henn M."/>
            <person name="Ma L.-J."/>
            <person name="Jaffe D.B."/>
            <person name="Butler J."/>
            <person name="Alvarez P."/>
            <person name="Gnerre S."/>
            <person name="Grabherr M."/>
            <person name="Kleber M."/>
            <person name="Mauceli E.W."/>
            <person name="Brockman W."/>
            <person name="Rounsley S."/>
            <person name="Young S.K."/>
            <person name="LaButti K."/>
            <person name="Pushparaj V."/>
            <person name="DeCaprio D."/>
            <person name="Crawford M."/>
            <person name="Koehrsen M."/>
            <person name="Engels R."/>
            <person name="Montgomery P."/>
            <person name="Pearson M."/>
            <person name="Howarth C."/>
            <person name="Larson L."/>
            <person name="Luoma S."/>
            <person name="White J."/>
            <person name="Alvarado L."/>
            <person name="Kodira C.D."/>
            <person name="Zeng Q."/>
            <person name="Oleary S."/>
            <person name="Yandava C."/>
            <person name="Denning D.W."/>
            <person name="Nierman W.C."/>
            <person name="Milne T."/>
            <person name="Madden K."/>
        </authorList>
    </citation>
    <scope>NUCLEOTIDE SEQUENCE [LARGE SCALE GENOMIC DNA]</scope>
    <source>
        <strain evidence="2">NIH 2624 / FGSC A1156</strain>
    </source>
</reference>
<dbReference type="Proteomes" id="UP000007963">
    <property type="component" value="Unassembled WGS sequence"/>
</dbReference>
<dbReference type="STRING" id="341663.Q0CCI1"/>
<dbReference type="OrthoDB" id="202537at2759"/>
<dbReference type="HOGENOM" id="CLU_1461014_0_0_1"/>
<dbReference type="RefSeq" id="XP_001217189.1">
    <property type="nucleotide sequence ID" value="XM_001217188.1"/>
</dbReference>
<evidence type="ECO:0000313" key="1">
    <source>
        <dbReference type="EMBL" id="EAU30735.1"/>
    </source>
</evidence>
<organism evidence="1 2">
    <name type="scientific">Aspergillus terreus (strain NIH 2624 / FGSC A1156)</name>
    <dbReference type="NCBI Taxonomy" id="341663"/>
    <lineage>
        <taxon>Eukaryota</taxon>
        <taxon>Fungi</taxon>
        <taxon>Dikarya</taxon>
        <taxon>Ascomycota</taxon>
        <taxon>Pezizomycotina</taxon>
        <taxon>Eurotiomycetes</taxon>
        <taxon>Eurotiomycetidae</taxon>
        <taxon>Eurotiales</taxon>
        <taxon>Aspergillaceae</taxon>
        <taxon>Aspergillus</taxon>
        <taxon>Aspergillus subgen. Circumdati</taxon>
    </lineage>
</organism>
<accession>Q0CCI1</accession>
<dbReference type="GeneID" id="4323272"/>
<protein>
    <submittedName>
        <fullName evidence="1">Uncharacterized protein</fullName>
    </submittedName>
</protein>
<dbReference type="EMBL" id="CH476606">
    <property type="protein sequence ID" value="EAU30735.1"/>
    <property type="molecule type" value="Genomic_DNA"/>
</dbReference>
<proteinExistence type="predicted"/>
<dbReference type="AlphaFoldDB" id="Q0CCI1"/>